<dbReference type="GO" id="GO:0015031">
    <property type="term" value="P:protein transport"/>
    <property type="evidence" value="ECO:0007669"/>
    <property type="project" value="UniProtKB-KW"/>
</dbReference>
<feature type="coiled-coil region" evidence="2">
    <location>
        <begin position="640"/>
        <end position="667"/>
    </location>
</feature>
<feature type="transmembrane region" description="Helical" evidence="1">
    <location>
        <begin position="58"/>
        <end position="79"/>
    </location>
</feature>
<feature type="compositionally biased region" description="Basic and acidic residues" evidence="3">
    <location>
        <begin position="1598"/>
        <end position="1610"/>
    </location>
</feature>
<protein>
    <recommendedName>
        <fullName evidence="1">Protein TIC 214</fullName>
    </recommendedName>
    <alternativeName>
        <fullName evidence="1">Translocon at the inner envelope membrane of chloroplasts 214</fullName>
    </alternativeName>
</protein>
<keyword evidence="1" id="KW-0812">Transmembrane</keyword>
<dbReference type="PANTHER" id="PTHR33163:SF40">
    <property type="entry name" value="PROTEIN TIC 214"/>
    <property type="match status" value="1"/>
</dbReference>
<comment type="subcellular location">
    <subcellularLocation>
        <location evidence="1">Plastid</location>
        <location evidence="1">Chloroplast inner membrane</location>
    </subcellularLocation>
</comment>
<keyword evidence="2" id="KW-0175">Coiled coil</keyword>
<dbReference type="InterPro" id="IPR008896">
    <property type="entry name" value="TIC214"/>
</dbReference>
<keyword evidence="1 4" id="KW-0934">Plastid</keyword>
<proteinExistence type="inferred from homology"/>
<evidence type="ECO:0000313" key="4">
    <source>
        <dbReference type="EMBL" id="AUD57958.1"/>
    </source>
</evidence>
<gene>
    <name evidence="4" type="primary">ycf1</name>
    <name evidence="1" type="synonym">TIC214</name>
</gene>
<feature type="transmembrane region" description="Helical" evidence="1">
    <location>
        <begin position="213"/>
        <end position="230"/>
    </location>
</feature>
<reference evidence="4" key="1">
    <citation type="journal article" date="2018" name="PeerJ">
        <title>Phylogenic study of Lemnoideae (duckweeds) through complete chloroplast genomes for eight accessions.</title>
        <authorList>
            <person name="Ding Y."/>
        </authorList>
    </citation>
    <scope>NUCLEOTIDE SEQUENCE</scope>
    <source>
        <strain evidence="4">ZH0202</strain>
    </source>
</reference>
<feature type="region of interest" description="Disordered" evidence="3">
    <location>
        <begin position="1574"/>
        <end position="1618"/>
    </location>
</feature>
<keyword evidence="1" id="KW-0472">Membrane</keyword>
<keyword evidence="1 4" id="KW-0150">Chloroplast</keyword>
<feature type="transmembrane region" description="Helical" evidence="1">
    <location>
        <begin position="85"/>
        <end position="105"/>
    </location>
</feature>
<dbReference type="GO" id="GO:0009706">
    <property type="term" value="C:chloroplast inner membrane"/>
    <property type="evidence" value="ECO:0007669"/>
    <property type="project" value="UniProtKB-SubCell"/>
</dbReference>
<keyword evidence="1" id="KW-0653">Protein transport</keyword>
<dbReference type="EMBL" id="KY993962">
    <property type="protein sequence ID" value="AUD57958.1"/>
    <property type="molecule type" value="Genomic_DNA"/>
</dbReference>
<feature type="region of interest" description="Disordered" evidence="3">
    <location>
        <begin position="243"/>
        <end position="279"/>
    </location>
</feature>
<keyword evidence="1" id="KW-1133">Transmembrane helix</keyword>
<dbReference type="Pfam" id="PF05758">
    <property type="entry name" value="Ycf1"/>
    <property type="match status" value="1"/>
</dbReference>
<sequence length="1886" mass="225274">MMILKFFLLGNPLSLCMKIINSVVIVGLYYGFMTTFSIGPSYLFLLRAWVMEEGTEKQISATTGFIMGQLMIFISIYYAPLHLALGKPHTMTVLVLPYLLFHFFWNNNKNFLDYRSTTRNSIRNFNIQCIFLNNFIFQLFNHFILPSSTLARLVNIYMFRCNNKMLFVTSNFIGWLIGHIFFIKCVGLVLFWIRQNHSIQSNKYLLSELRNSLARIFSILLFITCVYYLGRMPLPIITKKLKETSETEESEENEEESDIEITLEPKETKQDEEGSTEENLYFGSEEKEDLYKINETNKIPVNGKEKTKDEFHFKETYYKDSPVYEDSYLDRYQEQELWELESKEDKNLFWFEKPLVTFLFDCKRWNRPFRYIKNDRFDNAVRNEMSQYFFYTCPSDGKQRISFTYPPSLSTFSEMIERKISLYTTEKLSHEDNYWVYTNEQKKHTLSNELINRIKTLEKKTGSLVRDVLEKRIRLCNDENEKECLPKMYDPFLNGPYRGKITKLYSRSIRDDLITSTDAEESIEIVWINKIHGLLPNDSPKKELEYQKNLFDGEFLSTNSGHSLTSIGEVPLEYPPSLNLKKLSLLAEEKRIDSEKQAKCLQWIFDVVTTDCNDQTIRNQNNKWIFPGIEEIRKEVPRWSYKLTDDLEEQEEENEEESMEDHEIRSRKAKRVVIYTDKEETTNAISNTSDSDQAEEVSLIRYSQQSDFRRDLIKGSMRAQRRKTVTWEMFQANVHSPLFLDQIDKTFFLSFDISEMMNLVFRGWVGRESEFQISDSEEEETKEREKNKEKKEENERITISETWDSIIFAQAIRGSMLVTQSILRKYIVLPSLIIAKNVGRMLLFQSPEWYEDLKDWNREMHVKCTYNGVQLSETEFPKDWLTDGIQIKILFPFRLKPWRKSKVRSHHRDTMKKKGKKDNFCFLTVWGREAELPFGSPRKQPSFFQPIWKELQKKMRKLEKTFSLSLVLRVSKKTRKWFLKISKEKTRWVNKIVLVIKRIMKELEKINPIFLFGFGKVKVYESNENRKDSIISNKTTDESTIRIRSTNWTKHSLIEKKIKDLADRTTTIRNQIEQITKDKKKIVVTPGISISPNKTNCADKNSELQKNIWQIFKRKSTRLIRKFYYFLKYFIERIYSDILLCTINSLRTNAQLFLESTKKMINKFFYHDETNQEGIDQTNQNTIHFISTMQKSLSNISNKNSTIYCDLSSLSQAYVFYTLSQVQVNNKYYLRSVFQYHGTHLFLKDRIKDYCGTRGLFDYKPKHKKVYKSGMNEWKNWLKSHYQYNLSQTQWSRLVPQKWRNRVNQSCTIQKKDSIILDSDKKKPLIHYVKQNYYGIDSWTGQKEKLKKNYKYDLLAHKYMNSEDGADSYIYASPLQVNRDPKIPYNFNTQKTQKPESFYALVGIDISDYLGEESSLYGEKNLDRKYFDCRILRFCFRKNIDIDTWTNMHIGTKINKNTKAGTNNYQKIYNKDIYPLTIHQKTKPSHKRKKLFDWMGMNKERLYRPISNLESWFFPEFGLLYDAYKLKPWIIPIQFILLNIHRNTNLSPNKNINGNQKKDLNLRSNKKEYLELENQNQQEKKQKLSQRDLGSDTQQDTQKQKKKEDVEKNYTESTIKKRRKKKQFKSKKEAELDFFLKKYFLFQLRWDDSLNQRMINNIKVYCLLLRLINLKEIAISSIQRGEMRLDVMLIQKDLSLTELIKRGIFIIEPVRLSIKWDEEFLIYQTIGISLVNKSKQQSETDRRYIKKYLDENPFEKSISRHSTMLVSEDKNYYDLFVPENILSTRRRRELRILICFNSWKGNVVDVDRNLIFFNENDIRNCGQFLKKDKHFNTDPNKNKLMKLKLFLWPNYRLEDLACMNRYWFDTHNGSRFSMSRIQMYPQFRID</sequence>
<keyword evidence="1" id="KW-1001">Plastid inner membrane</keyword>
<evidence type="ECO:0000256" key="1">
    <source>
        <dbReference type="RuleBase" id="RU364085"/>
    </source>
</evidence>
<feature type="transmembrane region" description="Helical" evidence="1">
    <location>
        <begin position="26"/>
        <end position="46"/>
    </location>
</feature>
<accession>A0A2H4YC98</accession>
<feature type="compositionally biased region" description="Acidic residues" evidence="3">
    <location>
        <begin position="246"/>
        <end position="261"/>
    </location>
</feature>
<comment type="similarity">
    <text evidence="1">Belongs to the TIC214 family.</text>
</comment>
<organism evidence="4">
    <name type="scientific">Landoltia punctata</name>
    <name type="common">Dotted duckmeat</name>
    <name type="synonym">Spirodela oligorrhiza</name>
    <dbReference type="NCBI Taxonomy" id="50518"/>
    <lineage>
        <taxon>Eukaryota</taxon>
        <taxon>Viridiplantae</taxon>
        <taxon>Streptophyta</taxon>
        <taxon>Embryophyta</taxon>
        <taxon>Tracheophyta</taxon>
        <taxon>Spermatophyta</taxon>
        <taxon>Magnoliopsida</taxon>
        <taxon>Liliopsida</taxon>
        <taxon>Araceae</taxon>
        <taxon>Lemnoideae</taxon>
        <taxon>Landoltia</taxon>
    </lineage>
</organism>
<feature type="compositionally biased region" description="Basic and acidic residues" evidence="3">
    <location>
        <begin position="1578"/>
        <end position="1590"/>
    </location>
</feature>
<dbReference type="PANTHER" id="PTHR33163">
    <property type="entry name" value="PROTEIN TIC 214-RELATED"/>
    <property type="match status" value="1"/>
</dbReference>
<evidence type="ECO:0000256" key="2">
    <source>
        <dbReference type="SAM" id="Coils"/>
    </source>
</evidence>
<feature type="transmembrane region" description="Helical" evidence="1">
    <location>
        <begin position="125"/>
        <end position="145"/>
    </location>
</feature>
<evidence type="ECO:0000256" key="3">
    <source>
        <dbReference type="SAM" id="MobiDB-lite"/>
    </source>
</evidence>
<name>A0A2H4YC98_LANPU</name>
<comment type="subunit">
    <text evidence="1">Part of the Tic complex.</text>
</comment>
<geneLocation type="chloroplast" evidence="4"/>
<comment type="function">
    <text evidence="1">Involved in protein precursor import into chloroplasts. May be part of an intermediate translocation complex acting as a protein-conducting channel at the inner envelope.</text>
</comment>
<feature type="compositionally biased region" description="Basic and acidic residues" evidence="3">
    <location>
        <begin position="263"/>
        <end position="272"/>
    </location>
</feature>
<keyword evidence="1" id="KW-0813">Transport</keyword>
<feature type="transmembrane region" description="Helical" evidence="1">
    <location>
        <begin position="172"/>
        <end position="193"/>
    </location>
</feature>